<evidence type="ECO:0000313" key="8">
    <source>
        <dbReference type="EMBL" id="KAI5618515.1"/>
    </source>
</evidence>
<dbReference type="GO" id="GO:0051213">
    <property type="term" value="F:dioxygenase activity"/>
    <property type="evidence" value="ECO:0007669"/>
    <property type="project" value="UniProtKB-KW"/>
</dbReference>
<evidence type="ECO:0000256" key="3">
    <source>
        <dbReference type="ARBA" id="ARBA00022896"/>
    </source>
</evidence>
<comment type="caution">
    <text evidence="8">The sequence shown here is derived from an EMBL/GenBank/DDBJ whole genome shotgun (WGS) entry which is preliminary data.</text>
</comment>
<evidence type="ECO:0000256" key="1">
    <source>
        <dbReference type="ARBA" id="ARBA00001961"/>
    </source>
</evidence>
<keyword evidence="4" id="KW-0223">Dioxygenase</keyword>
<sequence length="341" mass="39029">IIMRKFCTCSCYYTDNIFLEQYKLHVRFISEEQFSTDYRQILRSLGCVTDAQYNVVLEKIQDEVARRRNLTAQSAERKSIIKQIYKPLYQHVYHLQESFLAPEFAEIVKYCRDDGASEEGVMKLVTAQAAPRVYRIPVFTRDFCKDLVEELEHFERSGAPKGRPNTMNNYGILLDELGLDEGLIAPLRELYLKPLAALLYPDCGGKWLDSHRAFAVKYALNEDLELSYHYDNAEVTLNVSLGKDFADGTLYFGDMREVPLSETECVEVEHHVAEGVLHRGQHMHGALPISSGCRWNLVLWLRASRQRNRLCPMCNRAPRLLPSDGYGDGFTEEPSGPCALT</sequence>
<dbReference type="PANTHER" id="PTHR24014">
    <property type="entry name" value="2-OXOGLUTARATE AND IRON-DEPENDENT OXYGENASE DOMAIN-CONTAINING PROTEIN 2"/>
    <property type="match status" value="1"/>
</dbReference>
<keyword evidence="2" id="KW-0479">Metal-binding</keyword>
<dbReference type="SMART" id="SM00702">
    <property type="entry name" value="P4Hc"/>
    <property type="match status" value="1"/>
</dbReference>
<dbReference type="AlphaFoldDB" id="A0AAD5AMB9"/>
<protein>
    <submittedName>
        <fullName evidence="8">2-oxoglutarate and iron-dependent oxygenase domain-containing protein 2</fullName>
    </submittedName>
</protein>
<dbReference type="PANTHER" id="PTHR24014:SF4">
    <property type="entry name" value="2-OXOGLUTARATE AND IRON-DEPENDENT OXYGENASE DOMAIN-CONTAINING PROTEIN 2"/>
    <property type="match status" value="1"/>
</dbReference>
<feature type="non-terminal residue" evidence="8">
    <location>
        <position position="341"/>
    </location>
</feature>
<keyword evidence="3" id="KW-0847">Vitamin C</keyword>
<proteinExistence type="predicted"/>
<keyword evidence="6" id="KW-0408">Iron</keyword>
<dbReference type="Proteomes" id="UP001205998">
    <property type="component" value="Unassembled WGS sequence"/>
</dbReference>
<keyword evidence="9" id="KW-1185">Reference proteome</keyword>
<evidence type="ECO:0000259" key="7">
    <source>
        <dbReference type="PROSITE" id="PS51471"/>
    </source>
</evidence>
<dbReference type="PROSITE" id="PS51471">
    <property type="entry name" value="FE2OG_OXY"/>
    <property type="match status" value="1"/>
</dbReference>
<dbReference type="GO" id="GO:0031418">
    <property type="term" value="F:L-ascorbic acid binding"/>
    <property type="evidence" value="ECO:0007669"/>
    <property type="project" value="UniProtKB-KW"/>
</dbReference>
<evidence type="ECO:0000256" key="2">
    <source>
        <dbReference type="ARBA" id="ARBA00022723"/>
    </source>
</evidence>
<reference evidence="8" key="1">
    <citation type="submission" date="2018-07" db="EMBL/GenBank/DDBJ databases">
        <title>Comparative genomics of catfishes provides insights into carnivory and benthic adaptation.</title>
        <authorList>
            <person name="Zhang Y."/>
            <person name="Wang D."/>
            <person name="Peng Z."/>
            <person name="Zheng S."/>
            <person name="Shao F."/>
            <person name="Tao W."/>
        </authorList>
    </citation>
    <scope>NUCLEOTIDE SEQUENCE</scope>
    <source>
        <strain evidence="8">Chongqing</strain>
    </source>
</reference>
<keyword evidence="5" id="KW-0560">Oxidoreductase</keyword>
<feature type="non-terminal residue" evidence="8">
    <location>
        <position position="1"/>
    </location>
</feature>
<dbReference type="GO" id="GO:0005506">
    <property type="term" value="F:iron ion binding"/>
    <property type="evidence" value="ECO:0007669"/>
    <property type="project" value="InterPro"/>
</dbReference>
<dbReference type="InterPro" id="IPR005123">
    <property type="entry name" value="Oxoglu/Fe-dep_dioxygenase_dom"/>
</dbReference>
<feature type="domain" description="Fe2OG dioxygenase" evidence="7">
    <location>
        <begin position="209"/>
        <end position="303"/>
    </location>
</feature>
<dbReference type="InterPro" id="IPR006620">
    <property type="entry name" value="Pro_4_hyd_alph"/>
</dbReference>
<accession>A0AAD5AMB9</accession>
<gene>
    <name evidence="8" type="ORF">C0J50_21907</name>
</gene>
<dbReference type="Pfam" id="PF25238">
    <property type="entry name" value="OGFOD2-like"/>
    <property type="match status" value="1"/>
</dbReference>
<organism evidence="8 9">
    <name type="scientific">Silurus asotus</name>
    <name type="common">Amur catfish</name>
    <name type="synonym">Parasilurus asotus</name>
    <dbReference type="NCBI Taxonomy" id="30991"/>
    <lineage>
        <taxon>Eukaryota</taxon>
        <taxon>Metazoa</taxon>
        <taxon>Chordata</taxon>
        <taxon>Craniata</taxon>
        <taxon>Vertebrata</taxon>
        <taxon>Euteleostomi</taxon>
        <taxon>Actinopterygii</taxon>
        <taxon>Neopterygii</taxon>
        <taxon>Teleostei</taxon>
        <taxon>Ostariophysi</taxon>
        <taxon>Siluriformes</taxon>
        <taxon>Siluridae</taxon>
        <taxon>Silurus</taxon>
    </lineage>
</organism>
<evidence type="ECO:0000313" key="9">
    <source>
        <dbReference type="Proteomes" id="UP001205998"/>
    </source>
</evidence>
<name>A0AAD5AMB9_SILAS</name>
<evidence type="ECO:0000256" key="5">
    <source>
        <dbReference type="ARBA" id="ARBA00023002"/>
    </source>
</evidence>
<dbReference type="EMBL" id="MU551694">
    <property type="protein sequence ID" value="KAI5618515.1"/>
    <property type="molecule type" value="Genomic_DNA"/>
</dbReference>
<dbReference type="GO" id="GO:0016705">
    <property type="term" value="F:oxidoreductase activity, acting on paired donors, with incorporation or reduction of molecular oxygen"/>
    <property type="evidence" value="ECO:0007669"/>
    <property type="project" value="InterPro"/>
</dbReference>
<evidence type="ECO:0000256" key="4">
    <source>
        <dbReference type="ARBA" id="ARBA00022964"/>
    </source>
</evidence>
<comment type="cofactor">
    <cofactor evidence="1">
        <name>L-ascorbate</name>
        <dbReference type="ChEBI" id="CHEBI:38290"/>
    </cofactor>
</comment>
<evidence type="ECO:0000256" key="6">
    <source>
        <dbReference type="ARBA" id="ARBA00023004"/>
    </source>
</evidence>